<sequence>QIVHIPKYHATHETPLWVALELIDCDPFSITNLIWSNFSDRKTINIIIKHTVAIWDKFKIVNGLQSPHVPLLLFIRNPLFYPACSVPKSFKDWTSFILTQICELTPPTSFKTFPELCEKHKLPQSELFQYLQSKERKSNLDKVTSFERICKCDPHSKGLITLIHNHLITLPNIESPSYVAKWERDLGFQLEATGWDKTWATTKSSSQNITALETNY</sequence>
<feature type="non-terminal residue" evidence="1">
    <location>
        <position position="1"/>
    </location>
</feature>
<dbReference type="AlphaFoldDB" id="A0A2G9RNW1"/>
<evidence type="ECO:0000313" key="1">
    <source>
        <dbReference type="EMBL" id="PIO29580.1"/>
    </source>
</evidence>
<name>A0A2G9RNW1_AQUCT</name>
<proteinExistence type="predicted"/>
<dbReference type="Proteomes" id="UP000228934">
    <property type="component" value="Unassembled WGS sequence"/>
</dbReference>
<reference evidence="2" key="1">
    <citation type="journal article" date="2017" name="Nat. Commun.">
        <title>The North American bullfrog draft genome provides insight into hormonal regulation of long noncoding RNA.</title>
        <authorList>
            <person name="Hammond S.A."/>
            <person name="Warren R.L."/>
            <person name="Vandervalk B.P."/>
            <person name="Kucuk E."/>
            <person name="Khan H."/>
            <person name="Gibb E.A."/>
            <person name="Pandoh P."/>
            <person name="Kirk H."/>
            <person name="Zhao Y."/>
            <person name="Jones M."/>
            <person name="Mungall A.J."/>
            <person name="Coope R."/>
            <person name="Pleasance S."/>
            <person name="Moore R.A."/>
            <person name="Holt R.A."/>
            <person name="Round J.M."/>
            <person name="Ohora S."/>
            <person name="Walle B.V."/>
            <person name="Veldhoen N."/>
            <person name="Helbing C.C."/>
            <person name="Birol I."/>
        </authorList>
    </citation>
    <scope>NUCLEOTIDE SEQUENCE [LARGE SCALE GENOMIC DNA]</scope>
</reference>
<protein>
    <submittedName>
        <fullName evidence="1">Uncharacterized protein</fullName>
    </submittedName>
</protein>
<accession>A0A2G9RNW1</accession>
<gene>
    <name evidence="1" type="ORF">AB205_0187670</name>
</gene>
<keyword evidence="2" id="KW-1185">Reference proteome</keyword>
<feature type="non-terminal residue" evidence="1">
    <location>
        <position position="216"/>
    </location>
</feature>
<evidence type="ECO:0000313" key="2">
    <source>
        <dbReference type="Proteomes" id="UP000228934"/>
    </source>
</evidence>
<dbReference type="EMBL" id="KV934083">
    <property type="protein sequence ID" value="PIO29580.1"/>
    <property type="molecule type" value="Genomic_DNA"/>
</dbReference>
<organism evidence="1 2">
    <name type="scientific">Aquarana catesbeiana</name>
    <name type="common">American bullfrog</name>
    <name type="synonym">Rana catesbeiana</name>
    <dbReference type="NCBI Taxonomy" id="8400"/>
    <lineage>
        <taxon>Eukaryota</taxon>
        <taxon>Metazoa</taxon>
        <taxon>Chordata</taxon>
        <taxon>Craniata</taxon>
        <taxon>Vertebrata</taxon>
        <taxon>Euteleostomi</taxon>
        <taxon>Amphibia</taxon>
        <taxon>Batrachia</taxon>
        <taxon>Anura</taxon>
        <taxon>Neobatrachia</taxon>
        <taxon>Ranoidea</taxon>
        <taxon>Ranidae</taxon>
        <taxon>Aquarana</taxon>
    </lineage>
</organism>